<dbReference type="Gene3D" id="3.10.20.370">
    <property type="match status" value="1"/>
</dbReference>
<evidence type="ECO:0000256" key="3">
    <source>
        <dbReference type="ARBA" id="ARBA00022695"/>
    </source>
</evidence>
<protein>
    <recommendedName>
        <fullName evidence="1">RNA-directed DNA polymerase</fullName>
        <ecNumber evidence="1">2.7.7.49</ecNumber>
    </recommendedName>
</protein>
<keyword evidence="4" id="KW-0540">Nuclease</keyword>
<evidence type="ECO:0000256" key="5">
    <source>
        <dbReference type="ARBA" id="ARBA00022759"/>
    </source>
</evidence>
<evidence type="ECO:0000259" key="10">
    <source>
        <dbReference type="PROSITE" id="PS50994"/>
    </source>
</evidence>
<dbReference type="PANTHER" id="PTHR37984:SF5">
    <property type="entry name" value="PROTEIN NYNRIN-LIKE"/>
    <property type="match status" value="1"/>
</dbReference>
<keyword evidence="2" id="KW-0808">Transferase</keyword>
<evidence type="ECO:0000256" key="8">
    <source>
        <dbReference type="SAM" id="MobiDB-lite"/>
    </source>
</evidence>
<feature type="compositionally biased region" description="Basic residues" evidence="8">
    <location>
        <begin position="1455"/>
        <end position="1466"/>
    </location>
</feature>
<dbReference type="Gene3D" id="3.30.70.270">
    <property type="match status" value="2"/>
</dbReference>
<evidence type="ECO:0000256" key="7">
    <source>
        <dbReference type="ARBA" id="ARBA00022918"/>
    </source>
</evidence>
<dbReference type="InterPro" id="IPR043502">
    <property type="entry name" value="DNA/RNA_pol_sf"/>
</dbReference>
<evidence type="ECO:0000256" key="2">
    <source>
        <dbReference type="ARBA" id="ARBA00022679"/>
    </source>
</evidence>
<feature type="compositionally biased region" description="Basic and acidic residues" evidence="8">
    <location>
        <begin position="1395"/>
        <end position="1405"/>
    </location>
</feature>
<dbReference type="InterPro" id="IPR041588">
    <property type="entry name" value="Integrase_H2C2"/>
</dbReference>
<comment type="caution">
    <text evidence="11">The sequence shown here is derived from an EMBL/GenBank/DDBJ whole genome shotgun (WGS) entry which is preliminary data.</text>
</comment>
<dbReference type="GO" id="GO:0015074">
    <property type="term" value="P:DNA integration"/>
    <property type="evidence" value="ECO:0007669"/>
    <property type="project" value="InterPro"/>
</dbReference>
<dbReference type="Gene3D" id="3.30.420.10">
    <property type="entry name" value="Ribonuclease H-like superfamily/Ribonuclease H"/>
    <property type="match status" value="1"/>
</dbReference>
<keyword evidence="5" id="KW-0255">Endonuclease</keyword>
<keyword evidence="6" id="KW-0378">Hydrolase</keyword>
<accession>W6NEM1</accession>
<evidence type="ECO:0000256" key="6">
    <source>
        <dbReference type="ARBA" id="ARBA00022801"/>
    </source>
</evidence>
<feature type="domain" description="Reverse transcriptase" evidence="9">
    <location>
        <begin position="184"/>
        <end position="363"/>
    </location>
</feature>
<organism evidence="11">
    <name type="scientific">Haemonchus contortus</name>
    <name type="common">Barber pole worm</name>
    <dbReference type="NCBI Taxonomy" id="6289"/>
    <lineage>
        <taxon>Eukaryota</taxon>
        <taxon>Metazoa</taxon>
        <taxon>Ecdysozoa</taxon>
        <taxon>Nematoda</taxon>
        <taxon>Chromadorea</taxon>
        <taxon>Rhabditida</taxon>
        <taxon>Rhabditina</taxon>
        <taxon>Rhabditomorpha</taxon>
        <taxon>Strongyloidea</taxon>
        <taxon>Trichostrongylidae</taxon>
        <taxon>Haemonchus</taxon>
    </lineage>
</organism>
<dbReference type="GO" id="GO:0003676">
    <property type="term" value="F:nucleic acid binding"/>
    <property type="evidence" value="ECO:0007669"/>
    <property type="project" value="InterPro"/>
</dbReference>
<dbReference type="InterPro" id="IPR012337">
    <property type="entry name" value="RNaseH-like_sf"/>
</dbReference>
<dbReference type="Pfam" id="PF17917">
    <property type="entry name" value="RT_RNaseH"/>
    <property type="match status" value="1"/>
</dbReference>
<dbReference type="Gene3D" id="1.10.340.70">
    <property type="match status" value="1"/>
</dbReference>
<dbReference type="CDD" id="cd01647">
    <property type="entry name" value="RT_LTR"/>
    <property type="match status" value="1"/>
</dbReference>
<feature type="domain" description="Integrase catalytic" evidence="10">
    <location>
        <begin position="737"/>
        <end position="895"/>
    </location>
</feature>
<evidence type="ECO:0000259" key="9">
    <source>
        <dbReference type="PROSITE" id="PS50878"/>
    </source>
</evidence>
<keyword evidence="3" id="KW-0548">Nucleotidyltransferase</keyword>
<feature type="region of interest" description="Disordered" evidence="8">
    <location>
        <begin position="1395"/>
        <end position="1466"/>
    </location>
</feature>
<dbReference type="GO" id="GO:0042575">
    <property type="term" value="C:DNA polymerase complex"/>
    <property type="evidence" value="ECO:0007669"/>
    <property type="project" value="UniProtKB-ARBA"/>
</dbReference>
<dbReference type="InterPro" id="IPR041373">
    <property type="entry name" value="RT_RNaseH"/>
</dbReference>
<dbReference type="GO" id="GO:0016787">
    <property type="term" value="F:hydrolase activity"/>
    <property type="evidence" value="ECO:0007669"/>
    <property type="project" value="UniProtKB-KW"/>
</dbReference>
<dbReference type="PROSITE" id="PS50994">
    <property type="entry name" value="INTEGRASE"/>
    <property type="match status" value="1"/>
</dbReference>
<dbReference type="GO" id="GO:0004519">
    <property type="term" value="F:endonuclease activity"/>
    <property type="evidence" value="ECO:0007669"/>
    <property type="project" value="UniProtKB-KW"/>
</dbReference>
<reference evidence="11" key="2">
    <citation type="submission" date="2013-05" db="EMBL/GenBank/DDBJ databases">
        <title>The genome and transcriptome of Haemonchus contortus: a key model parasite for drug and vaccine discovery.</title>
        <authorList>
            <person name="Laing R."/>
            <person name="Kikuchi T."/>
            <person name="Martinelli A."/>
            <person name="Tsai I.J."/>
            <person name="Beech R.N."/>
            <person name="Redman E."/>
            <person name="Holroyd N."/>
            <person name="Bartley D.J."/>
            <person name="Beasley H."/>
            <person name="Britton C."/>
            <person name="Curran D."/>
            <person name="Devaney E."/>
            <person name="Gilabert A."/>
            <person name="Jackson F."/>
            <person name="Hunt M."/>
            <person name="Johnston S."/>
            <person name="Kryukov I."/>
            <person name="Li K."/>
            <person name="Morrison A.A."/>
            <person name="Reid A.J."/>
            <person name="Sargison N."/>
            <person name="Saunders G."/>
            <person name="Wasmuth J.D."/>
            <person name="Wolstenholme A."/>
            <person name="Berriman M."/>
            <person name="Gilleard J.S."/>
            <person name="Cotton J.A."/>
        </authorList>
    </citation>
    <scope>NUCLEOTIDE SEQUENCE [LARGE SCALE GENOMIC DNA]</scope>
    <source>
        <strain evidence="11">ISE/inbred ISE</strain>
    </source>
</reference>
<dbReference type="FunFam" id="1.10.340.70:FF:000001">
    <property type="entry name" value="Retrovirus-related Pol polyprotein from transposon gypsy-like Protein"/>
    <property type="match status" value="1"/>
</dbReference>
<dbReference type="Pfam" id="PF17921">
    <property type="entry name" value="Integrase_H2C2"/>
    <property type="match status" value="1"/>
</dbReference>
<dbReference type="InterPro" id="IPR000477">
    <property type="entry name" value="RT_dom"/>
</dbReference>
<dbReference type="InterPro" id="IPR036397">
    <property type="entry name" value="RNaseH_sf"/>
</dbReference>
<dbReference type="PANTHER" id="PTHR37984">
    <property type="entry name" value="PROTEIN CBG26694"/>
    <property type="match status" value="1"/>
</dbReference>
<dbReference type="OrthoDB" id="154058at2759"/>
<dbReference type="EC" id="2.7.7.49" evidence="1"/>
<dbReference type="Pfam" id="PF00665">
    <property type="entry name" value="rve"/>
    <property type="match status" value="1"/>
</dbReference>
<reference evidence="11" key="1">
    <citation type="submission" date="2013-03" db="EMBL/GenBank/DDBJ databases">
        <authorList>
            <person name="Aslett M."/>
        </authorList>
    </citation>
    <scope>NUCLEOTIDE SEQUENCE [LARGE SCALE GENOMIC DNA]</scope>
    <source>
        <strain evidence="11">ISE/inbred ISE</strain>
    </source>
</reference>
<dbReference type="Pfam" id="PF00078">
    <property type="entry name" value="RVT_1"/>
    <property type="match status" value="1"/>
</dbReference>
<sequence length="1466" mass="165554">MAYSDRRVVVAPGKIATVQIRGSFRDGTCVFWSKSPRIESGVCQVDQGKAELSVINQGSESWVIGQGEDLGTWSAETWIDPRIVDVPSDMMVLQQHAVLQDTERTHALVDILNKNRKAGVIPEELRRVIEEYSDVFAVSDKELTQTNLVTHDIDVGGHPPIRQKTRPVPYGIRADVDTMLRDLKERNVIEDSQSPWASPIVLVAKKDGTTRLCVDYREVNKVTKKDSYPLPPIDITLQNLLGKRWFTSLDLASGYWQVPLSERAKEISAFTTTSGQFQFRVLPFGLTTAPAKFQRLMDKVLGDVIGPEVSVYIDDILIATDSIPRHADILRKVLLAFRKAQLKVKPQKCRIMEPSLEFLGHVVDADGVRADPEKVARIKYYTRPQNVAQLRTFLGMAGYYRKFVLRFSQISKPLFDLTSLKRKFVWSHEHEEAFVALKKTLMEAPVLAQPNIEKARDGSRPFIIYTDASRIGIGAVLAQEGDDSLLHPVFFASKHLSGAERNYHVTDQEALALIFSVKKFHYFIYGVPSIVRTDHSALTSLFKRTNVSPRVLRWALEVQRYDITIEYVKGTANAVADALSRGLPHSSILTPGYAEDEKVVCSIQAHDWLLELREDPDFATLIKSVESGVTEEVKLPRHSKVLSTTDFTLQNGSLNLINENGSLAAVVPRSQRRNIFEEAHSGTLGGHFNAKKMFIQMKKSLFWPGMLQDLVSWCRGCQKCFLTNGRAGNVPPLRPLAVTRPLQIVGVDLLEMGLTTQGNRYIVTVIDHFTKYLGAYAVADKKAETIAQAIFSNWVCGAGRWPEILLSDRGGEFENEIMEALCKVMGIEQKFTKGYCPRENGLTERVNGTIVKMLKKKTVIAAEWDKILPAVVYAYNASPHRATGESPHFLVYGYDPVYPSISIPSEHLSPYVVDYDNYKAELLCGLKLARECINENSNEYRDSMKLAYDKRYKTVKSTIFKTGDRVYMKLPSEKGKSRHPKLTTDWSGPFRVIEASTNSALITLIGENKEPLRVQFDHLLKVPREIDDTRLTGKTQRGRRKKTVAAIQAMPANSKDLMSRFLYFSTVTSSSTNVRNIDWTCPGEIVVNGQHVACTANAPINSPLPFAPLLSTLTFRSPYDFARLIAIMTQSHIPEHFRVARMLDSSYDTVTIKSIGFAISFYRAHCIHMTLATVADARGVTQGYLPRSKSDPYNLPNMYVDAVKFANENPWTEMSWRLVKPRRTLIVLPEGFQGVLDCFESPLMTAKLAIEPDDIQAAWFEEEEWSAIMLFSPARYVVASRWMNAWFLLVQAVAKGAELYVLPGPKDDRSWGITVDLLRDFAEETVVQRPPLKQRIHCLLPLKSEEHVCDAPFKILADKMNLATGPYFTQSAAKRFWTATRKHYSSMIRLPECQRVPEPKRRFGDRAPQQAAAHSSRDHRFNRPLNSGPPKQQRNRSFSRPPVFAERQNFERRSLRGKKLGRGGRF</sequence>
<dbReference type="GO" id="GO:0003964">
    <property type="term" value="F:RNA-directed DNA polymerase activity"/>
    <property type="evidence" value="ECO:0007669"/>
    <property type="project" value="UniProtKB-KW"/>
</dbReference>
<keyword evidence="7 11" id="KW-0695">RNA-directed DNA polymerase</keyword>
<evidence type="ECO:0000313" key="11">
    <source>
        <dbReference type="EMBL" id="CDL94459.1"/>
    </source>
</evidence>
<gene>
    <name evidence="11" type="ORF">HCOI_01962800</name>
</gene>
<dbReference type="SUPFAM" id="SSF56672">
    <property type="entry name" value="DNA/RNA polymerases"/>
    <property type="match status" value="1"/>
</dbReference>
<evidence type="ECO:0000256" key="4">
    <source>
        <dbReference type="ARBA" id="ARBA00022722"/>
    </source>
</evidence>
<dbReference type="EMBL" id="CAVP010058336">
    <property type="protein sequence ID" value="CDL94459.1"/>
    <property type="molecule type" value="Genomic_DNA"/>
</dbReference>
<evidence type="ECO:0000256" key="1">
    <source>
        <dbReference type="ARBA" id="ARBA00012493"/>
    </source>
</evidence>
<dbReference type="SUPFAM" id="SSF53098">
    <property type="entry name" value="Ribonuclease H-like"/>
    <property type="match status" value="1"/>
</dbReference>
<feature type="compositionally biased region" description="Polar residues" evidence="8">
    <location>
        <begin position="1429"/>
        <end position="1438"/>
    </location>
</feature>
<proteinExistence type="predicted"/>
<dbReference type="CDD" id="cd09274">
    <property type="entry name" value="RNase_HI_RT_Ty3"/>
    <property type="match status" value="1"/>
</dbReference>
<dbReference type="InterPro" id="IPR001584">
    <property type="entry name" value="Integrase_cat-core"/>
</dbReference>
<dbReference type="FunFam" id="3.10.20.370:FF:000001">
    <property type="entry name" value="Retrovirus-related Pol polyprotein from transposon 17.6-like protein"/>
    <property type="match status" value="1"/>
</dbReference>
<dbReference type="InterPro" id="IPR043128">
    <property type="entry name" value="Rev_trsase/Diguanyl_cyclase"/>
</dbReference>
<name>W6NEM1_HAECO</name>
<dbReference type="InterPro" id="IPR050951">
    <property type="entry name" value="Retrovirus_Pol_polyprotein"/>
</dbReference>
<dbReference type="FunFam" id="3.30.70.270:FF:000020">
    <property type="entry name" value="Transposon Tf2-6 polyprotein-like Protein"/>
    <property type="match status" value="1"/>
</dbReference>
<dbReference type="PROSITE" id="PS50878">
    <property type="entry name" value="RT_POL"/>
    <property type="match status" value="1"/>
</dbReference>
<dbReference type="Gene3D" id="3.10.10.10">
    <property type="entry name" value="HIV Type 1 Reverse Transcriptase, subunit A, domain 1"/>
    <property type="match status" value="1"/>
</dbReference>